<evidence type="ECO:0000313" key="1">
    <source>
        <dbReference type="EMBL" id="SOY71817.1"/>
    </source>
</evidence>
<dbReference type="AlphaFoldDB" id="A0A375CJI1"/>
<gene>
    <name evidence="1" type="ORF">CBM2586_B130537</name>
</gene>
<comment type="caution">
    <text evidence="1">The sequence shown here is derived from an EMBL/GenBank/DDBJ whole genome shotgun (WGS) entry which is preliminary data.</text>
</comment>
<dbReference type="Proteomes" id="UP000257016">
    <property type="component" value="Unassembled WGS sequence"/>
</dbReference>
<dbReference type="EMBL" id="OFSN01000019">
    <property type="protein sequence ID" value="SOY71817.1"/>
    <property type="molecule type" value="Genomic_DNA"/>
</dbReference>
<proteinExistence type="predicted"/>
<name>A0A375CJI1_9BURK</name>
<accession>A0A375CJI1</accession>
<organism evidence="1">
    <name type="scientific">Cupriavidus taiwanensis</name>
    <dbReference type="NCBI Taxonomy" id="164546"/>
    <lineage>
        <taxon>Bacteria</taxon>
        <taxon>Pseudomonadati</taxon>
        <taxon>Pseudomonadota</taxon>
        <taxon>Betaproteobacteria</taxon>
        <taxon>Burkholderiales</taxon>
        <taxon>Burkholderiaceae</taxon>
        <taxon>Cupriavidus</taxon>
    </lineage>
</organism>
<protein>
    <submittedName>
        <fullName evidence="1">Uncharacterized protein</fullName>
    </submittedName>
</protein>
<reference evidence="1" key="1">
    <citation type="submission" date="2018-01" db="EMBL/GenBank/DDBJ databases">
        <authorList>
            <person name="Clerissi C."/>
        </authorList>
    </citation>
    <scope>NUCLEOTIDE SEQUENCE</scope>
    <source>
        <strain evidence="1">Cupriavidus taiwanensis LMG 19430</strain>
    </source>
</reference>
<sequence length="77" mass="8905">MIVLVYVFYQTLRNLIVHAIKWPVEKIQAVIKAALQPIKINKQIDRLNVSFCPYLVSIVKWQRANRPGSDPEFLPTA</sequence>